<sequence length="476" mass="55426">MTFSIMYNGAEEARIMPTGRDLALGDLAEHFYGDVEIPDSMEDEVKVFVRAFFNWFRLMHLVGSGQGYLLDKTQRQAYHMLLDWWAGTYCDPQACVYFLLSKLAPILSRLDFLNDDMRLRWSYHEKNGNMIYKELVKADLCVVLSEQEKFSHPIVGQLEKCVSSFLEFLNHRHDTVTRTVMALRGEQFAEESMPAEEISDYNWTMWRIFQSQFCGVKVGEPPREWHISAGQRYYRDTEFLVLRNRERGRHTRIEECKLSSDESDDGVEKTYLLRPLESDRLVPSNSADFMEICLSEATNFEWPEIQARNLLTANIIPYVDNGLEIYRNYPQYLWNRMSATLVKTSALVRGGPPPDYTAISHLGRRQEVGQSHIIPKGWKYPVSSVDKFKVEDLVRDLQQLQGIIDTEYIWMDLLCLPQCEEDDEQDTNGQDFQLKLLEISRQNVIFHKAEMVVDWPHESLDLSSLMGKIMVRTTST</sequence>
<dbReference type="OrthoDB" id="2157530at2759"/>
<dbReference type="STRING" id="452589.G9P3L7"/>
<evidence type="ECO:0000313" key="1">
    <source>
        <dbReference type="EMBL" id="EHK42975.1"/>
    </source>
</evidence>
<proteinExistence type="predicted"/>
<accession>G9P3L7</accession>
<name>G9P3L7_HYPAI</name>
<dbReference type="EMBL" id="ABDG02000026">
    <property type="protein sequence ID" value="EHK42975.1"/>
    <property type="molecule type" value="Genomic_DNA"/>
</dbReference>
<keyword evidence="2" id="KW-1185">Reference proteome</keyword>
<evidence type="ECO:0000313" key="2">
    <source>
        <dbReference type="Proteomes" id="UP000005426"/>
    </source>
</evidence>
<comment type="caution">
    <text evidence="1">The sequence shown here is derived from an EMBL/GenBank/DDBJ whole genome shotgun (WGS) entry which is preliminary data.</text>
</comment>
<dbReference type="Proteomes" id="UP000005426">
    <property type="component" value="Unassembled WGS sequence"/>
</dbReference>
<gene>
    <name evidence="1" type="ORF">TRIATDRAFT_320311</name>
</gene>
<protein>
    <recommendedName>
        <fullName evidence="3">Heterokaryon incompatibility domain-containing protein</fullName>
    </recommendedName>
</protein>
<reference evidence="1 2" key="1">
    <citation type="journal article" date="2011" name="Genome Biol.">
        <title>Comparative genome sequence analysis underscores mycoparasitism as the ancestral life style of Trichoderma.</title>
        <authorList>
            <person name="Kubicek C.P."/>
            <person name="Herrera-Estrella A."/>
            <person name="Seidl-Seiboth V."/>
            <person name="Martinez D.A."/>
            <person name="Druzhinina I.S."/>
            <person name="Thon M."/>
            <person name="Zeilinger S."/>
            <person name="Casas-Flores S."/>
            <person name="Horwitz B.A."/>
            <person name="Mukherjee P.K."/>
            <person name="Mukherjee M."/>
            <person name="Kredics L."/>
            <person name="Alcaraz L.D."/>
            <person name="Aerts A."/>
            <person name="Antal Z."/>
            <person name="Atanasova L."/>
            <person name="Cervantes-Badillo M.G."/>
            <person name="Challacombe J."/>
            <person name="Chertkov O."/>
            <person name="McCluskey K."/>
            <person name="Coulpier F."/>
            <person name="Deshpande N."/>
            <person name="von Doehren H."/>
            <person name="Ebbole D.J."/>
            <person name="Esquivel-Naranjo E.U."/>
            <person name="Fekete E."/>
            <person name="Flipphi M."/>
            <person name="Glaser F."/>
            <person name="Gomez-Rodriguez E.Y."/>
            <person name="Gruber S."/>
            <person name="Han C."/>
            <person name="Henrissat B."/>
            <person name="Hermosa R."/>
            <person name="Hernandez-Onate M."/>
            <person name="Karaffa L."/>
            <person name="Kosti I."/>
            <person name="Le Crom S."/>
            <person name="Lindquist E."/>
            <person name="Lucas S."/>
            <person name="Luebeck M."/>
            <person name="Luebeck P.S."/>
            <person name="Margeot A."/>
            <person name="Metz B."/>
            <person name="Misra M."/>
            <person name="Nevalainen H."/>
            <person name="Omann M."/>
            <person name="Packer N."/>
            <person name="Perrone G."/>
            <person name="Uresti-Rivera E.E."/>
            <person name="Salamov A."/>
            <person name="Schmoll M."/>
            <person name="Seiboth B."/>
            <person name="Shapiro H."/>
            <person name="Sukno S."/>
            <person name="Tamayo-Ramos J.A."/>
            <person name="Tisch D."/>
            <person name="Wiest A."/>
            <person name="Wilkinson H.H."/>
            <person name="Zhang M."/>
            <person name="Coutinho P.M."/>
            <person name="Kenerley C.M."/>
            <person name="Monte E."/>
            <person name="Baker S.E."/>
            <person name="Grigoriev I.V."/>
        </authorList>
    </citation>
    <scope>NUCLEOTIDE SEQUENCE [LARGE SCALE GENOMIC DNA]</scope>
    <source>
        <strain evidence="2">ATCC 20476 / IMI 206040</strain>
    </source>
</reference>
<evidence type="ECO:0008006" key="3">
    <source>
        <dbReference type="Google" id="ProtNLM"/>
    </source>
</evidence>
<dbReference type="AlphaFoldDB" id="G9P3L7"/>
<organism evidence="1 2">
    <name type="scientific">Hypocrea atroviridis (strain ATCC 20476 / IMI 206040)</name>
    <name type="common">Trichoderma atroviride</name>
    <dbReference type="NCBI Taxonomy" id="452589"/>
    <lineage>
        <taxon>Eukaryota</taxon>
        <taxon>Fungi</taxon>
        <taxon>Dikarya</taxon>
        <taxon>Ascomycota</taxon>
        <taxon>Pezizomycotina</taxon>
        <taxon>Sordariomycetes</taxon>
        <taxon>Hypocreomycetidae</taxon>
        <taxon>Hypocreales</taxon>
        <taxon>Hypocreaceae</taxon>
        <taxon>Trichoderma</taxon>
    </lineage>
</organism>
<dbReference type="HOGENOM" id="CLU_573716_0_0_1"/>